<dbReference type="Proteomes" id="UP001501251">
    <property type="component" value="Unassembled WGS sequence"/>
</dbReference>
<dbReference type="Gene3D" id="3.30.559.30">
    <property type="entry name" value="Nonribosomal peptide synthetase, condensation domain"/>
    <property type="match status" value="2"/>
</dbReference>
<feature type="domain" description="Carrier" evidence="5">
    <location>
        <begin position="2287"/>
        <end position="2361"/>
    </location>
</feature>
<evidence type="ECO:0000313" key="6">
    <source>
        <dbReference type="EMBL" id="GAA4184515.1"/>
    </source>
</evidence>
<dbReference type="SUPFAM" id="SSF52777">
    <property type="entry name" value="CoA-dependent acyltransferases"/>
    <property type="match status" value="4"/>
</dbReference>
<sequence>MSDLRARLARLSPEQRAALEEKLRRQLSPRRPSGIPRRADDGGPPPLSFGQERLWFLQQLDPSDASYNMFMVQRLRGHVSIEALKYALGRLVERHETLRARFTSREGSPVQEIGPPRPVEPDLIDLTGTPAAEREARATELVADLTNRPFDLAAGPLLRVHLITMSETDHVLCVVLHHIVADGWSLKILLGELATCYGAYLEGREPDLPAPVLEYADYAAWQRELLDEEGVRRQLGYWSGQLAGVPALDVPADRPRPPVKSSNGDYAARRIGRELTARLDRLARDERCTPFMVLLAAFQALLGAHSGQDDVCVGSVIAGRERPELERIVGFFPNTLALRGDLSGDPGFRELLGRVRATVLDAFAHQDIPFERLLNELHVERDLSTTPLFQAMFVMQDREASELVMPGIETDVFDPGARQAKFDLMLDVTPRSESLYALLSYNADLFEPETVARMLRRYERVLEAVADDPGIPLSRLRAAMLLPEDRLPAVTASLSTALPSTLPSASGLAGGAAGVIELFEERVRLAPDAVAVSHGDRRLSYAELHERAARLAARLTSAGTGPETVVAVCARRGPELVVALLATAMAGGAYLPLDPAYPAGRLRWMLRDSGAALLLSQDGLPGCDLPTIPLDGVADGSGTGDGSALHRPGEHGARTPIGDGSPPGEHDTRTPAGDGRVTRPGGPGNVAYVIYTSGSTGTPKGVQVERRALDARVAWMRAEYGIRPDDRVLQFASVGFDTHAEEIYPALTSGAELVLAPDEPLPDFLRTSRGSSLTVMDLPTSYWQELVAARISWPPALRLLILGADPLPGPALAAWYEVHGERVTLVNSYGPTETTIIATAGELDPAEASRRPTVGHPLSATRVHVLDEYGARVPVGVPGELCVGGDGLSRGYLGSPTSTAERFVPDPYGPAGSRLYRTGDRARFRPDGRLEILGRLDRQVKIRGYRVEPGEIEARLLAHPWVGRATVTVREDTPGDRRLVAYVVRHDRADGERVPDGRPTEERATERTVDGRAAERTTDGRPIDGGIGRVEGTREGLGGRSESRSEGRSWGRFDAGELRELLAAELPPHLVPSAVVEVGHIPLTPSGKVDQGALPAPEHRSGEGYLPPETATQELVCSVWAEVLGVERVGALDDFFQLGGHSLLATRTIARLSAATGLDVPLKLAFSHPSVRRLAQALDALAEAGPGVGPGPVPRPEGTTPPLSFAQERLWFMEQFSPGTGAYVLPASARLRGPLDLAALGTRLDAAVTRHESLRMRFPASSDGRPEVRIVPAGEPEARIAIRVVEAGPSAGSVLPGSASTSDSILESETEVRARAGSEPTETAAGAGARAAAKGPEAHTEAEGTEAEGTEAEGTEAEARRIVSADAARPFDLADGPLLRVTLVRLSSEDHVLLVAVHHIVADGWSAEILLDELLSGHDSYDERDERGREVRGARPGPRVGYGDYALWQRERLAGPRLERHLEFWREELSALPPLELPLDRPRPARQGHRGAWHDLRLDAGLTGALGELARESGATLYMALLSGFQAVLSRWSGQDDFAVGSPVAGRDRAEFEDVVGLFVNLLPLRARLEGDPTFAELLGRTRDAALEVYSHQELPFEKLVAELDLARDATRPPVVQVLFALQSYLGGTVPAGRSAPATEPVAGGTAMATNGRVSKPTAGERTGSTTGERARAASTAAVDGPMAGPPAGKEARLAVDRADEPVVEPFAPDTTSTRFDLELYASETGDGLAARFVYNRDLFLPETVERLAVSFETFLRAAVANPGTRVGDLELLSPGERDLVLTGWNATETAYPPEETLHGLVEAQAARTPGAPAVVFEGETLTYAELNARADLLAARLRATADTGTGAGAGAGRVFAVRAERSLDLPVRLLAVLKAGAAYLPLDPGLPERRIDAMLADAGAVELTSALETPAGAGGAGRRRDLPDSLAYVIFTSGSTGRPKGVGVSHRAIVNRLRWMQETYGLDASDAVLQKTPAGFDVSVWEFFWPLISGARLVLARPDGHRDTAYLRDLVTERAVTTVHFVPSMLAAFTAEERIEECRSLRRVICSGEELTAGAAERLAGRLPGVGLDNLYGPTEAAVDVSWHRYTPGEKVVPIGRPVANTRLYVLDKASRPVPVGTPGELFIGGVQLARGYLGRPALTAERFVPDPHGPPGSRLYATGDRARWRPDGELEYLGRLDTQTKIRGMRVEPGEIEAVLGGHPDLSAAAVGVWHDGAGARLVGYGVRREGARGPVDTDPREWLRGELPEHMIPTAWVTLDALPLTPNGKLDRAALPPPPGQGDLPWEPPRTDAERAVAQVWQNVLGLDKVGRHDGFFGVGGDSIRSLSVVARLRDLGYGLDLQRLFTHQTVAELAAVLDTPGTGPSAVAEPEPEAATGAFGMLGAADLAKLRKGER</sequence>
<dbReference type="SMART" id="SM00823">
    <property type="entry name" value="PKS_PP"/>
    <property type="match status" value="2"/>
</dbReference>
<dbReference type="InterPro" id="IPR001242">
    <property type="entry name" value="Condensation_dom"/>
</dbReference>
<evidence type="ECO:0000256" key="4">
    <source>
        <dbReference type="SAM" id="MobiDB-lite"/>
    </source>
</evidence>
<dbReference type="InterPro" id="IPR036736">
    <property type="entry name" value="ACP-like_sf"/>
</dbReference>
<dbReference type="InterPro" id="IPR025110">
    <property type="entry name" value="AMP-bd_C"/>
</dbReference>
<feature type="domain" description="Carrier" evidence="5">
    <location>
        <begin position="1107"/>
        <end position="1182"/>
    </location>
</feature>
<dbReference type="SUPFAM" id="SSF47336">
    <property type="entry name" value="ACP-like"/>
    <property type="match status" value="2"/>
</dbReference>
<dbReference type="InterPro" id="IPR042099">
    <property type="entry name" value="ANL_N_sf"/>
</dbReference>
<dbReference type="InterPro" id="IPR020845">
    <property type="entry name" value="AMP-binding_CS"/>
</dbReference>
<keyword evidence="2" id="KW-0596">Phosphopantetheine</keyword>
<dbReference type="InterPro" id="IPR000873">
    <property type="entry name" value="AMP-dep_synth/lig_dom"/>
</dbReference>
<dbReference type="PROSITE" id="PS50075">
    <property type="entry name" value="CARRIER"/>
    <property type="match status" value="2"/>
</dbReference>
<dbReference type="CDD" id="cd19531">
    <property type="entry name" value="LCL_NRPS-like"/>
    <property type="match status" value="2"/>
</dbReference>
<dbReference type="InterPro" id="IPR006162">
    <property type="entry name" value="Ppantetheine_attach_site"/>
</dbReference>
<dbReference type="InterPro" id="IPR010071">
    <property type="entry name" value="AA_adenyl_dom"/>
</dbReference>
<organism evidence="6 7">
    <name type="scientific">Streptosporangium oxazolinicum</name>
    <dbReference type="NCBI Taxonomy" id="909287"/>
    <lineage>
        <taxon>Bacteria</taxon>
        <taxon>Bacillati</taxon>
        <taxon>Actinomycetota</taxon>
        <taxon>Actinomycetes</taxon>
        <taxon>Streptosporangiales</taxon>
        <taxon>Streptosporangiaceae</taxon>
        <taxon>Streptosporangium</taxon>
    </lineage>
</organism>
<dbReference type="EMBL" id="BAABAQ010000002">
    <property type="protein sequence ID" value="GAA4184515.1"/>
    <property type="molecule type" value="Genomic_DNA"/>
</dbReference>
<dbReference type="Gene3D" id="3.40.50.12780">
    <property type="entry name" value="N-terminal domain of ligase-like"/>
    <property type="match status" value="2"/>
</dbReference>
<evidence type="ECO:0000256" key="3">
    <source>
        <dbReference type="ARBA" id="ARBA00022553"/>
    </source>
</evidence>
<proteinExistence type="predicted"/>
<dbReference type="PANTHER" id="PTHR45527:SF1">
    <property type="entry name" value="FATTY ACID SYNTHASE"/>
    <property type="match status" value="1"/>
</dbReference>
<reference evidence="7" key="1">
    <citation type="journal article" date="2019" name="Int. J. Syst. Evol. Microbiol.">
        <title>The Global Catalogue of Microorganisms (GCM) 10K type strain sequencing project: providing services to taxonomists for standard genome sequencing and annotation.</title>
        <authorList>
            <consortium name="The Broad Institute Genomics Platform"/>
            <consortium name="The Broad Institute Genome Sequencing Center for Infectious Disease"/>
            <person name="Wu L."/>
            <person name="Ma J."/>
        </authorList>
    </citation>
    <scope>NUCLEOTIDE SEQUENCE [LARGE SCALE GENOMIC DNA]</scope>
    <source>
        <strain evidence="7">JCM 17388</strain>
    </source>
</reference>
<evidence type="ECO:0000259" key="5">
    <source>
        <dbReference type="PROSITE" id="PS50075"/>
    </source>
</evidence>
<dbReference type="PROSITE" id="PS00455">
    <property type="entry name" value="AMP_BINDING"/>
    <property type="match status" value="2"/>
</dbReference>
<feature type="region of interest" description="Disordered" evidence="4">
    <location>
        <begin position="631"/>
        <end position="684"/>
    </location>
</feature>
<dbReference type="InterPro" id="IPR020806">
    <property type="entry name" value="PKS_PP-bd"/>
</dbReference>
<dbReference type="PROSITE" id="PS00012">
    <property type="entry name" value="PHOSPHOPANTETHEINE"/>
    <property type="match status" value="1"/>
</dbReference>
<evidence type="ECO:0000256" key="2">
    <source>
        <dbReference type="ARBA" id="ARBA00022450"/>
    </source>
</evidence>
<dbReference type="NCBIfam" id="TIGR01733">
    <property type="entry name" value="AA-adenyl-dom"/>
    <property type="match status" value="2"/>
</dbReference>
<comment type="caution">
    <text evidence="6">The sequence shown here is derived from an EMBL/GenBank/DDBJ whole genome shotgun (WGS) entry which is preliminary data.</text>
</comment>
<dbReference type="Pfam" id="PF13193">
    <property type="entry name" value="AMP-binding_C"/>
    <property type="match status" value="1"/>
</dbReference>
<feature type="compositionally biased region" description="Basic and acidic residues" evidence="4">
    <location>
        <begin position="989"/>
        <end position="1022"/>
    </location>
</feature>
<dbReference type="Gene3D" id="3.30.559.10">
    <property type="entry name" value="Chloramphenicol acetyltransferase-like domain"/>
    <property type="match status" value="2"/>
</dbReference>
<feature type="region of interest" description="Disordered" evidence="4">
    <location>
        <begin position="1087"/>
        <end position="1106"/>
    </location>
</feature>
<feature type="region of interest" description="Disordered" evidence="4">
    <location>
        <begin position="103"/>
        <end position="123"/>
    </location>
</feature>
<dbReference type="Pfam" id="PF00501">
    <property type="entry name" value="AMP-binding"/>
    <property type="match status" value="2"/>
</dbReference>
<keyword evidence="7" id="KW-1185">Reference proteome</keyword>
<feature type="compositionally biased region" description="Gly residues" evidence="4">
    <location>
        <begin position="1023"/>
        <end position="1039"/>
    </location>
</feature>
<feature type="region of interest" description="Disordered" evidence="4">
    <location>
        <begin position="1631"/>
        <end position="1689"/>
    </location>
</feature>
<feature type="compositionally biased region" description="Low complexity" evidence="4">
    <location>
        <begin position="1317"/>
        <end position="1335"/>
    </location>
</feature>
<evidence type="ECO:0000313" key="7">
    <source>
        <dbReference type="Proteomes" id="UP001501251"/>
    </source>
</evidence>
<dbReference type="InterPro" id="IPR045851">
    <property type="entry name" value="AMP-bd_C_sf"/>
</dbReference>
<feature type="region of interest" description="Disordered" evidence="4">
    <location>
        <begin position="989"/>
        <end position="1049"/>
    </location>
</feature>
<feature type="region of interest" description="Disordered" evidence="4">
    <location>
        <begin position="1291"/>
        <end position="1358"/>
    </location>
</feature>
<dbReference type="InterPro" id="IPR023213">
    <property type="entry name" value="CAT-like_dom_sf"/>
</dbReference>
<dbReference type="Gene3D" id="1.10.1200.10">
    <property type="entry name" value="ACP-like"/>
    <property type="match status" value="2"/>
</dbReference>
<dbReference type="Gene3D" id="3.30.300.30">
    <property type="match status" value="2"/>
</dbReference>
<feature type="compositionally biased region" description="Polar residues" evidence="4">
    <location>
        <begin position="1298"/>
        <end position="1307"/>
    </location>
</feature>
<dbReference type="InterPro" id="IPR009081">
    <property type="entry name" value="PP-bd_ACP"/>
</dbReference>
<evidence type="ECO:0000256" key="1">
    <source>
        <dbReference type="ARBA" id="ARBA00001957"/>
    </source>
</evidence>
<name>A0ABP8AIW0_9ACTN</name>
<dbReference type="Pfam" id="PF00668">
    <property type="entry name" value="Condensation"/>
    <property type="match status" value="4"/>
</dbReference>
<feature type="region of interest" description="Disordered" evidence="4">
    <location>
        <begin position="20"/>
        <end position="46"/>
    </location>
</feature>
<dbReference type="SUPFAM" id="SSF56801">
    <property type="entry name" value="Acetyl-CoA synthetase-like"/>
    <property type="match status" value="2"/>
</dbReference>
<keyword evidence="3" id="KW-0597">Phosphoprotein</keyword>
<dbReference type="PANTHER" id="PTHR45527">
    <property type="entry name" value="NONRIBOSOMAL PEPTIDE SYNTHETASE"/>
    <property type="match status" value="1"/>
</dbReference>
<dbReference type="CDD" id="cd17646">
    <property type="entry name" value="A_NRPS_AB3403-like"/>
    <property type="match status" value="1"/>
</dbReference>
<gene>
    <name evidence="6" type="ORF">GCM10022252_13560</name>
</gene>
<accession>A0ABP8AIW0</accession>
<dbReference type="RefSeq" id="WP_344916069.1">
    <property type="nucleotide sequence ID" value="NZ_BAABAQ010000002.1"/>
</dbReference>
<comment type="cofactor">
    <cofactor evidence="1">
        <name>pantetheine 4'-phosphate</name>
        <dbReference type="ChEBI" id="CHEBI:47942"/>
    </cofactor>
</comment>
<protein>
    <recommendedName>
        <fullName evidence="5">Carrier domain-containing protein</fullName>
    </recommendedName>
</protein>
<feature type="compositionally biased region" description="Acidic residues" evidence="4">
    <location>
        <begin position="1343"/>
        <end position="1356"/>
    </location>
</feature>
<dbReference type="CDD" id="cd05930">
    <property type="entry name" value="A_NRPS"/>
    <property type="match status" value="1"/>
</dbReference>
<dbReference type="Pfam" id="PF00550">
    <property type="entry name" value="PP-binding"/>
    <property type="match status" value="2"/>
</dbReference>